<dbReference type="AlphaFoldDB" id="A0A9D5KAT7"/>
<accession>A0A9D5KAT7</accession>
<dbReference type="Proteomes" id="UP000630660">
    <property type="component" value="Unassembled WGS sequence"/>
</dbReference>
<name>A0A9D5KAT7_UNCW3</name>
<dbReference type="EMBL" id="WJKJ01000189">
    <property type="protein sequence ID" value="MBD3364720.1"/>
    <property type="molecule type" value="Genomic_DNA"/>
</dbReference>
<comment type="caution">
    <text evidence="1">The sequence shown here is derived from an EMBL/GenBank/DDBJ whole genome shotgun (WGS) entry which is preliminary data.</text>
</comment>
<sequence length="205" mass="23121">MLTLMLLACAVDTIIPPQPVSAITVSESDNLVCLADTQDEVIIFDKDEWYHRSLPEFQGLVTRFMVNSDLCYFLVERRLVLIDLARNRKSTISEDIDDAVINSYGELKVLSGYHLKKLTPLGRILDEETLTEIQGWMWPVDDSVIFSAHPPLPAWFIPPESSNTSESPSSNLFELAESAPRSGIAATRNSIYILLEHSKILHLYE</sequence>
<evidence type="ECO:0000313" key="2">
    <source>
        <dbReference type="Proteomes" id="UP000630660"/>
    </source>
</evidence>
<gene>
    <name evidence="1" type="ORF">GF359_05845</name>
</gene>
<reference evidence="1" key="1">
    <citation type="submission" date="2019-11" db="EMBL/GenBank/DDBJ databases">
        <title>Microbial mats filling the niche in hypersaline microbial mats.</title>
        <authorList>
            <person name="Wong H.L."/>
            <person name="Macleod F.I."/>
            <person name="White R.A. III"/>
            <person name="Burns B.P."/>
        </authorList>
    </citation>
    <scope>NUCLEOTIDE SEQUENCE</scope>
    <source>
        <strain evidence="1">Bin_327</strain>
    </source>
</reference>
<organism evidence="1 2">
    <name type="scientific">candidate division WOR-3 bacterium</name>
    <dbReference type="NCBI Taxonomy" id="2052148"/>
    <lineage>
        <taxon>Bacteria</taxon>
        <taxon>Bacteria division WOR-3</taxon>
    </lineage>
</organism>
<protein>
    <submittedName>
        <fullName evidence="1">Uncharacterized protein</fullName>
    </submittedName>
</protein>
<evidence type="ECO:0000313" key="1">
    <source>
        <dbReference type="EMBL" id="MBD3364720.1"/>
    </source>
</evidence>
<proteinExistence type="predicted"/>